<evidence type="ECO:0000313" key="3">
    <source>
        <dbReference type="Proteomes" id="UP001501444"/>
    </source>
</evidence>
<dbReference type="Proteomes" id="UP001501444">
    <property type="component" value="Unassembled WGS sequence"/>
</dbReference>
<sequence length="650" mass="70041">MERIDQIVFRWRARSQDDGHDGVGPDATSLAPAPVTWWDDRLALRITRASGRNDRPSLAYLRIEGAGVVLHKVPARDDKNRPGAAIAHALIGPEDLVTAQLALGLEEWPQWAGRNRPEAYPPGRLDPVDYHALREHAVAALARPVTDPGPVFDELLGRVLDNPEAPLTVVLPDAPATALLRGLVDVLGDARELTFATNEDDDTGPDLPRLVFLDTVGSGTGYAATRLRLYPGSAGARPADFAVQLADVWRRGGAAAVAPLRGARRLGGAAEVRQWQDEVLVGGRILQTTLIDAVTSGQAAPEHLELVRTEDGLRQIESELSKLNDSNLRTVYLAWQPSGALAARHPAAAKLVARCTVQRCMRSSASNALREALRGSAFDPALVEDYLRGWAAHGRNATATPAAVVELAQRAVTFGVPPALGRPGMRALMDRLSLADLIELANRHTGSDVHITELLLSAAEDRSFDPEQLQINHTALDRAEFLVHCIPFLPGDAKLAQDRWFRVLDAVFGPHLRAENGRTLQEVLQFLARDAISEVPPALLFALRRFQPTLAGKARVDQLAARDRYLAAGLADIWPERGQLVLAERRTKTRALPPDPGPAVAASGSAPVSRLPGAAVRRFQPRTLVAVGAIALVVVALVAVVIFSLQGGSQ</sequence>
<name>A0ABN3HUB3_9ACTN</name>
<keyword evidence="1" id="KW-0472">Membrane</keyword>
<organism evidence="2 3">
    <name type="scientific">Dactylosporangium salmoneum</name>
    <dbReference type="NCBI Taxonomy" id="53361"/>
    <lineage>
        <taxon>Bacteria</taxon>
        <taxon>Bacillati</taxon>
        <taxon>Actinomycetota</taxon>
        <taxon>Actinomycetes</taxon>
        <taxon>Micromonosporales</taxon>
        <taxon>Micromonosporaceae</taxon>
        <taxon>Dactylosporangium</taxon>
    </lineage>
</organism>
<proteinExistence type="predicted"/>
<dbReference type="EMBL" id="BAAARV010000110">
    <property type="protein sequence ID" value="GAA2388156.1"/>
    <property type="molecule type" value="Genomic_DNA"/>
</dbReference>
<reference evidence="2 3" key="1">
    <citation type="journal article" date="2019" name="Int. J. Syst. Evol. Microbiol.">
        <title>The Global Catalogue of Microorganisms (GCM) 10K type strain sequencing project: providing services to taxonomists for standard genome sequencing and annotation.</title>
        <authorList>
            <consortium name="The Broad Institute Genomics Platform"/>
            <consortium name="The Broad Institute Genome Sequencing Center for Infectious Disease"/>
            <person name="Wu L."/>
            <person name="Ma J."/>
        </authorList>
    </citation>
    <scope>NUCLEOTIDE SEQUENCE [LARGE SCALE GENOMIC DNA]</scope>
    <source>
        <strain evidence="2 3">JCM 3272</strain>
    </source>
</reference>
<dbReference type="RefSeq" id="WP_344619738.1">
    <property type="nucleotide sequence ID" value="NZ_BAAARV010000110.1"/>
</dbReference>
<evidence type="ECO:0000256" key="1">
    <source>
        <dbReference type="SAM" id="Phobius"/>
    </source>
</evidence>
<gene>
    <name evidence="2" type="ORF">GCM10010170_099390</name>
</gene>
<comment type="caution">
    <text evidence="2">The sequence shown here is derived from an EMBL/GenBank/DDBJ whole genome shotgun (WGS) entry which is preliminary data.</text>
</comment>
<feature type="transmembrane region" description="Helical" evidence="1">
    <location>
        <begin position="624"/>
        <end position="645"/>
    </location>
</feature>
<accession>A0ABN3HUB3</accession>
<keyword evidence="1" id="KW-1133">Transmembrane helix</keyword>
<keyword evidence="3" id="KW-1185">Reference proteome</keyword>
<evidence type="ECO:0000313" key="2">
    <source>
        <dbReference type="EMBL" id="GAA2388156.1"/>
    </source>
</evidence>
<keyword evidence="1" id="KW-0812">Transmembrane</keyword>
<protein>
    <submittedName>
        <fullName evidence="2">Uncharacterized protein</fullName>
    </submittedName>
</protein>